<proteinExistence type="predicted"/>
<name>I4F0R3_MODI5</name>
<dbReference type="eggNOG" id="COG2132">
    <property type="taxonomic scope" value="Bacteria"/>
</dbReference>
<protein>
    <submittedName>
        <fullName evidence="1">Uncharacterized protein</fullName>
    </submittedName>
</protein>
<dbReference type="STRING" id="477641.MODMU_3822"/>
<dbReference type="AlphaFoldDB" id="I4F0R3"/>
<dbReference type="KEGG" id="mmar:MODMU_3822"/>
<gene>
    <name evidence="1" type="ordered locus">MODMU_3822</name>
</gene>
<accession>I4F0R3</accession>
<dbReference type="EMBL" id="FO203431">
    <property type="protein sequence ID" value="CCH89226.1"/>
    <property type="molecule type" value="Genomic_DNA"/>
</dbReference>
<evidence type="ECO:0000313" key="2">
    <source>
        <dbReference type="Proteomes" id="UP000006461"/>
    </source>
</evidence>
<dbReference type="HOGENOM" id="CLU_955849_0_0_11"/>
<organism evidence="1 2">
    <name type="scientific">Modestobacter italicus (strain DSM 44449 / CECT 9708 / BC 501)</name>
    <dbReference type="NCBI Taxonomy" id="2732864"/>
    <lineage>
        <taxon>Bacteria</taxon>
        <taxon>Bacillati</taxon>
        <taxon>Actinomycetota</taxon>
        <taxon>Actinomycetes</taxon>
        <taxon>Geodermatophilales</taxon>
        <taxon>Geodermatophilaceae</taxon>
        <taxon>Modestobacter</taxon>
    </lineage>
</organism>
<sequence length="291" mass="29942">MWAVPYDSHGLCVVQVESGGAVAAPHPSAVDSSNSNTSYSQPRCTFTASGAEVPCQDGDAWWAQSMQCYVEALADQPPMGTAVWGGHTDGAIYLCTFLSTGASVPGTNGFAFWSATAPAGPPVVDPVALARQALRSLTIPAPTPGRYPAGSLDTGQPYTVVNAYTWFWTDAASFEVLTARADAGGVSAEVTVTPTALSFMPGDGGATVSCPGPGVAWQPTDGVWAPSPAGCDYRYPHSSIHEPDQEVTAVYGIQWSVAWRSSTGASGTLPALTTTTSAAFAVAEVQSLVTG</sequence>
<dbReference type="Proteomes" id="UP000006461">
    <property type="component" value="Chromosome"/>
</dbReference>
<evidence type="ECO:0000313" key="1">
    <source>
        <dbReference type="EMBL" id="CCH89226.1"/>
    </source>
</evidence>
<keyword evidence="2" id="KW-1185">Reference proteome</keyword>
<dbReference type="OMA" id="WELGMSE"/>
<dbReference type="OrthoDB" id="3742379at2"/>
<reference evidence="1 2" key="1">
    <citation type="journal article" date="2012" name="J. Bacteriol.">
        <title>Genome Sequence of Radiation-Resistant Modestobacter marinus Strain BC501, a Representative Actinobacterium That Thrives on Calcareous Stone Surfaces.</title>
        <authorList>
            <person name="Normand P."/>
            <person name="Gury J."/>
            <person name="Pujic P."/>
            <person name="Chouaia B."/>
            <person name="Crotti E."/>
            <person name="Brusetti L."/>
            <person name="Daffonchio D."/>
            <person name="Vacherie B."/>
            <person name="Barbe V."/>
            <person name="Medigue C."/>
            <person name="Calteau A."/>
            <person name="Ghodhbane-Gtari F."/>
            <person name="Essoussi I."/>
            <person name="Nouioui I."/>
            <person name="Abbassi-Ghozzi I."/>
            <person name="Gtari M."/>
        </authorList>
    </citation>
    <scope>NUCLEOTIDE SEQUENCE [LARGE SCALE GENOMIC DNA]</scope>
    <source>
        <strain evidence="2">BC 501</strain>
    </source>
</reference>